<dbReference type="GO" id="GO:0003677">
    <property type="term" value="F:DNA binding"/>
    <property type="evidence" value="ECO:0007669"/>
    <property type="project" value="InterPro"/>
</dbReference>
<keyword evidence="1" id="KW-0732">Signal</keyword>
<dbReference type="Proteomes" id="UP000198729">
    <property type="component" value="Unassembled WGS sequence"/>
</dbReference>
<dbReference type="RefSeq" id="WP_090283510.1">
    <property type="nucleotide sequence ID" value="NZ_FMWO01000013.1"/>
</dbReference>
<evidence type="ECO:0000259" key="2">
    <source>
        <dbReference type="SMART" id="SM00278"/>
    </source>
</evidence>
<dbReference type="STRING" id="51642.NSMM_110015"/>
<gene>
    <name evidence="3" type="ORF">NSMM_110015</name>
</gene>
<dbReference type="EMBL" id="FMWO01000013">
    <property type="protein sequence ID" value="SCZ84206.1"/>
    <property type="molecule type" value="Genomic_DNA"/>
</dbReference>
<feature type="domain" description="Helix-hairpin-helix DNA-binding motif class 1" evidence="2">
    <location>
        <begin position="30"/>
        <end position="49"/>
    </location>
</feature>
<dbReference type="PANTHER" id="PTHR21180:SF32">
    <property type="entry name" value="ENDONUCLEASE_EXONUCLEASE_PHOSPHATASE FAMILY DOMAIN-CONTAINING PROTEIN 1"/>
    <property type="match status" value="1"/>
</dbReference>
<dbReference type="GO" id="GO:0006281">
    <property type="term" value="P:DNA repair"/>
    <property type="evidence" value="ECO:0007669"/>
    <property type="project" value="InterPro"/>
</dbReference>
<protein>
    <submittedName>
        <fullName evidence="3">Putative DNA transport competence protein, ComEA</fullName>
    </submittedName>
</protein>
<name>A0A1G5SAJ0_9PROT</name>
<sequence>MKQFFLVFLVIFCFSNPVFSAVDINTATQSELETLKGIGPAKAKAIIEYRNQVGQFKSVNELTRVKGIGTNTVQKLSDQIVVSDTIEQAEVLK</sequence>
<feature type="domain" description="Helix-hairpin-helix DNA-binding motif class 1" evidence="2">
    <location>
        <begin position="60"/>
        <end position="79"/>
    </location>
</feature>
<evidence type="ECO:0000256" key="1">
    <source>
        <dbReference type="SAM" id="SignalP"/>
    </source>
</evidence>
<dbReference type="InterPro" id="IPR004509">
    <property type="entry name" value="Competence_ComEA_HhH"/>
</dbReference>
<dbReference type="OrthoDB" id="8687931at2"/>
<accession>A0A1G5SAJ0</accession>
<dbReference type="InterPro" id="IPR010994">
    <property type="entry name" value="RuvA_2-like"/>
</dbReference>
<dbReference type="InterPro" id="IPR003583">
    <property type="entry name" value="Hlx-hairpin-Hlx_DNA-bd_motif"/>
</dbReference>
<dbReference type="GO" id="GO:0015628">
    <property type="term" value="P:protein secretion by the type II secretion system"/>
    <property type="evidence" value="ECO:0007669"/>
    <property type="project" value="TreeGrafter"/>
</dbReference>
<reference evidence="3 4" key="1">
    <citation type="submission" date="2016-10" db="EMBL/GenBank/DDBJ databases">
        <authorList>
            <person name="de Groot N.N."/>
        </authorList>
    </citation>
    <scope>NUCLEOTIDE SEQUENCE [LARGE SCALE GENOMIC DNA]</scope>
    <source>
        <strain evidence="3">1</strain>
    </source>
</reference>
<evidence type="ECO:0000313" key="3">
    <source>
        <dbReference type="EMBL" id="SCZ84206.1"/>
    </source>
</evidence>
<dbReference type="InterPro" id="IPR051675">
    <property type="entry name" value="Endo/Exo/Phosphatase_dom_1"/>
</dbReference>
<dbReference type="SUPFAM" id="SSF47781">
    <property type="entry name" value="RuvA domain 2-like"/>
    <property type="match status" value="1"/>
</dbReference>
<dbReference type="Gene3D" id="1.10.150.280">
    <property type="entry name" value="AF1531-like domain"/>
    <property type="match status" value="1"/>
</dbReference>
<dbReference type="SMART" id="SM00278">
    <property type="entry name" value="HhH1"/>
    <property type="match status" value="2"/>
</dbReference>
<dbReference type="AlphaFoldDB" id="A0A1G5SAJ0"/>
<keyword evidence="4" id="KW-1185">Reference proteome</keyword>
<dbReference type="GO" id="GO:0015627">
    <property type="term" value="C:type II protein secretion system complex"/>
    <property type="evidence" value="ECO:0007669"/>
    <property type="project" value="TreeGrafter"/>
</dbReference>
<feature type="chain" id="PRO_5011448970" evidence="1">
    <location>
        <begin position="21"/>
        <end position="93"/>
    </location>
</feature>
<proteinExistence type="predicted"/>
<feature type="signal peptide" evidence="1">
    <location>
        <begin position="1"/>
        <end position="20"/>
    </location>
</feature>
<dbReference type="PANTHER" id="PTHR21180">
    <property type="entry name" value="ENDONUCLEASE/EXONUCLEASE/PHOSPHATASE FAMILY DOMAIN-CONTAINING PROTEIN 1"/>
    <property type="match status" value="1"/>
</dbReference>
<dbReference type="Pfam" id="PF12836">
    <property type="entry name" value="HHH_3"/>
    <property type="match status" value="1"/>
</dbReference>
<evidence type="ECO:0000313" key="4">
    <source>
        <dbReference type="Proteomes" id="UP000198729"/>
    </source>
</evidence>
<organism evidence="3 4">
    <name type="scientific">Nitrosomonas mobilis</name>
    <dbReference type="NCBI Taxonomy" id="51642"/>
    <lineage>
        <taxon>Bacteria</taxon>
        <taxon>Pseudomonadati</taxon>
        <taxon>Pseudomonadota</taxon>
        <taxon>Betaproteobacteria</taxon>
        <taxon>Nitrosomonadales</taxon>
        <taxon>Nitrosomonadaceae</taxon>
        <taxon>Nitrosomonas</taxon>
    </lineage>
</organism>
<dbReference type="NCBIfam" id="TIGR00426">
    <property type="entry name" value="competence protein ComEA helix-hairpin-helix repeat region"/>
    <property type="match status" value="1"/>
</dbReference>